<gene>
    <name evidence="1" type="primary">hutX</name>
    <name evidence="1" type="ORF">DBZ36_02085</name>
</gene>
<keyword evidence="2" id="KW-1185">Reference proteome</keyword>
<dbReference type="Gene3D" id="3.40.1570.10">
    <property type="entry name" value="HemS/ChuS/ChuX like domains"/>
    <property type="match status" value="1"/>
</dbReference>
<dbReference type="OrthoDB" id="8781266at2"/>
<reference evidence="1 2" key="1">
    <citation type="submission" date="2018-09" db="EMBL/GenBank/DDBJ databases">
        <authorList>
            <person name="Wang Z."/>
        </authorList>
    </citation>
    <scope>NUCLEOTIDE SEQUENCE [LARGE SCALE GENOMIC DNA]</scope>
    <source>
        <strain evidence="1 2">ALS 81</strain>
    </source>
</reference>
<dbReference type="EMBL" id="RAQO01000002">
    <property type="protein sequence ID" value="RKF21461.1"/>
    <property type="molecule type" value="Genomic_DNA"/>
</dbReference>
<dbReference type="CDD" id="cd16829">
    <property type="entry name" value="ChuX_HutX-like"/>
    <property type="match status" value="1"/>
</dbReference>
<dbReference type="InterPro" id="IPR053733">
    <property type="entry name" value="Heme_Transport_Util_sf"/>
</dbReference>
<dbReference type="Pfam" id="PF06228">
    <property type="entry name" value="ChuX_HutX"/>
    <property type="match status" value="1"/>
</dbReference>
<dbReference type="SUPFAM" id="SSF144064">
    <property type="entry name" value="Heme iron utilization protein-like"/>
    <property type="match status" value="1"/>
</dbReference>
<organism evidence="1 2">
    <name type="scientific">Alginatibacterium sediminis</name>
    <dbReference type="NCBI Taxonomy" id="2164068"/>
    <lineage>
        <taxon>Bacteria</taxon>
        <taxon>Pseudomonadati</taxon>
        <taxon>Pseudomonadota</taxon>
        <taxon>Gammaproteobacteria</taxon>
        <taxon>Alteromonadales</taxon>
        <taxon>Alteromonadaceae</taxon>
        <taxon>Alginatibacterium</taxon>
    </lineage>
</organism>
<dbReference type="NCBIfam" id="TIGR04108">
    <property type="entry name" value="HutX"/>
    <property type="match status" value="1"/>
</dbReference>
<evidence type="ECO:0000313" key="2">
    <source>
        <dbReference type="Proteomes" id="UP000286482"/>
    </source>
</evidence>
<comment type="caution">
    <text evidence="1">The sequence shown here is derived from an EMBL/GenBank/DDBJ whole genome shotgun (WGS) entry which is preliminary data.</text>
</comment>
<evidence type="ECO:0000313" key="1">
    <source>
        <dbReference type="EMBL" id="RKF21461.1"/>
    </source>
</evidence>
<sequence length="168" mass="19325">MQQQIQSALTSSPDSLPRQIAQQLNCSELEVLKQLPKDMVAFLEREQLEPLLKELPNFGKMTTIIQAGELIFEVKDVFPKGRIGHGYYNIGDPNSHLHGHLKLENIAHIALVSKPFRQSESHCFQFLDAQGHNLFKIYLGRDKRRQLLSEQLERFQAWKSNAQSFAEQ</sequence>
<dbReference type="AlphaFoldDB" id="A0A420EL50"/>
<proteinExistence type="predicted"/>
<dbReference type="RefSeq" id="WP_120353264.1">
    <property type="nucleotide sequence ID" value="NZ_RAQO01000002.1"/>
</dbReference>
<protein>
    <submittedName>
        <fullName evidence="1">Heme utilization cystosolic carrier protein HutX</fullName>
    </submittedName>
</protein>
<dbReference type="InterPro" id="IPR010413">
    <property type="entry name" value="HutX-like"/>
</dbReference>
<dbReference type="PIRSF" id="PIRSF030840">
    <property type="entry name" value="DUF1008"/>
    <property type="match status" value="1"/>
</dbReference>
<dbReference type="Proteomes" id="UP000286482">
    <property type="component" value="Unassembled WGS sequence"/>
</dbReference>
<name>A0A420EL50_9ALTE</name>
<accession>A0A420EL50</accession>